<evidence type="ECO:0000256" key="5">
    <source>
        <dbReference type="RuleBase" id="RU000568"/>
    </source>
</evidence>
<proteinExistence type="inferred from homology"/>
<evidence type="ECO:0000313" key="7">
    <source>
        <dbReference type="Proteomes" id="UP000176504"/>
    </source>
</evidence>
<dbReference type="GO" id="GO:0006412">
    <property type="term" value="P:translation"/>
    <property type="evidence" value="ECO:0007669"/>
    <property type="project" value="InterPro"/>
</dbReference>
<dbReference type="SUPFAM" id="SSF143034">
    <property type="entry name" value="L35p-like"/>
    <property type="match status" value="1"/>
</dbReference>
<dbReference type="Proteomes" id="UP000176504">
    <property type="component" value="Unassembled WGS sequence"/>
</dbReference>
<comment type="caution">
    <text evidence="6">The sequence shown here is derived from an EMBL/GenBank/DDBJ whole genome shotgun (WGS) entry which is preliminary data.</text>
</comment>
<evidence type="ECO:0000313" key="6">
    <source>
        <dbReference type="EMBL" id="OGC55381.1"/>
    </source>
</evidence>
<accession>A0A1F4VDQ0</accession>
<sequence>MKLKSKKTLQKRIKVTGSGKLLRKRIRTSHLKVKLTAGRKHRKRRYVLVARGFTKTLKNMLPYNRN</sequence>
<dbReference type="GO" id="GO:0003735">
    <property type="term" value="F:structural constituent of ribosome"/>
    <property type="evidence" value="ECO:0007669"/>
    <property type="project" value="InterPro"/>
</dbReference>
<name>A0A1F4VDQ0_UNCKA</name>
<evidence type="ECO:0000256" key="1">
    <source>
        <dbReference type="ARBA" id="ARBA00006598"/>
    </source>
</evidence>
<keyword evidence="2 5" id="KW-0689">Ribosomal protein</keyword>
<dbReference type="Pfam" id="PF01632">
    <property type="entry name" value="Ribosomal_L35p"/>
    <property type="match status" value="1"/>
</dbReference>
<evidence type="ECO:0000256" key="4">
    <source>
        <dbReference type="ARBA" id="ARBA00035486"/>
    </source>
</evidence>
<dbReference type="PRINTS" id="PR00064">
    <property type="entry name" value="RIBOSOMALL35"/>
</dbReference>
<keyword evidence="3 5" id="KW-0687">Ribonucleoprotein</keyword>
<dbReference type="InterPro" id="IPR021137">
    <property type="entry name" value="Ribosomal_bL35-like"/>
</dbReference>
<dbReference type="GO" id="GO:1990904">
    <property type="term" value="C:ribonucleoprotein complex"/>
    <property type="evidence" value="ECO:0007669"/>
    <property type="project" value="UniProtKB-KW"/>
</dbReference>
<dbReference type="InterPro" id="IPR037229">
    <property type="entry name" value="Ribosomal_bL35_sf"/>
</dbReference>
<comment type="similarity">
    <text evidence="1 5">Belongs to the bacterial ribosomal protein bL35 family.</text>
</comment>
<dbReference type="AlphaFoldDB" id="A0A1F4VDQ0"/>
<dbReference type="EMBL" id="MEVI01000002">
    <property type="protein sequence ID" value="OGC55381.1"/>
    <property type="molecule type" value="Genomic_DNA"/>
</dbReference>
<protein>
    <recommendedName>
        <fullName evidence="4 5">50S ribosomal protein L35</fullName>
    </recommendedName>
</protein>
<organism evidence="6 7">
    <name type="scientific">candidate division WWE3 bacterium RIFCSPLOWO2_01_FULL_41_18</name>
    <dbReference type="NCBI Taxonomy" id="1802625"/>
    <lineage>
        <taxon>Bacteria</taxon>
        <taxon>Katanobacteria</taxon>
    </lineage>
</organism>
<reference evidence="6 7" key="1">
    <citation type="journal article" date="2016" name="Nat. Commun.">
        <title>Thousands of microbial genomes shed light on interconnected biogeochemical processes in an aquifer system.</title>
        <authorList>
            <person name="Anantharaman K."/>
            <person name="Brown C.T."/>
            <person name="Hug L.A."/>
            <person name="Sharon I."/>
            <person name="Castelle C.J."/>
            <person name="Probst A.J."/>
            <person name="Thomas B.C."/>
            <person name="Singh A."/>
            <person name="Wilkins M.J."/>
            <person name="Karaoz U."/>
            <person name="Brodie E.L."/>
            <person name="Williams K.H."/>
            <person name="Hubbard S.S."/>
            <person name="Banfield J.F."/>
        </authorList>
    </citation>
    <scope>NUCLEOTIDE SEQUENCE [LARGE SCALE GENOMIC DNA]</scope>
</reference>
<gene>
    <name evidence="6" type="ORF">A3A78_00280</name>
</gene>
<evidence type="ECO:0000256" key="3">
    <source>
        <dbReference type="ARBA" id="ARBA00023274"/>
    </source>
</evidence>
<dbReference type="GO" id="GO:0005840">
    <property type="term" value="C:ribosome"/>
    <property type="evidence" value="ECO:0007669"/>
    <property type="project" value="UniProtKB-KW"/>
</dbReference>
<dbReference type="InterPro" id="IPR001706">
    <property type="entry name" value="Ribosomal_bL35"/>
</dbReference>
<evidence type="ECO:0000256" key="2">
    <source>
        <dbReference type="ARBA" id="ARBA00022980"/>
    </source>
</evidence>
<dbReference type="Gene3D" id="4.10.410.60">
    <property type="match status" value="1"/>
</dbReference>